<protein>
    <submittedName>
        <fullName evidence="3">Uncharacterized protein</fullName>
    </submittedName>
</protein>
<name>A0A848C2Q0_9FIRM</name>
<organism evidence="3 4">
    <name type="scientific">Megasphaera hexanoica</name>
    <dbReference type="NCBI Taxonomy" id="1675036"/>
    <lineage>
        <taxon>Bacteria</taxon>
        <taxon>Bacillati</taxon>
        <taxon>Bacillota</taxon>
        <taxon>Negativicutes</taxon>
        <taxon>Veillonellales</taxon>
        <taxon>Veillonellaceae</taxon>
        <taxon>Megasphaera</taxon>
    </lineage>
</organism>
<comment type="caution">
    <text evidence="3">The sequence shown here is derived from an EMBL/GenBank/DDBJ whole genome shotgun (WGS) entry which is preliminary data.</text>
</comment>
<evidence type="ECO:0000313" key="4">
    <source>
        <dbReference type="Proteomes" id="UP000591071"/>
    </source>
</evidence>
<dbReference type="RefSeq" id="WP_170087792.1">
    <property type="nucleotide sequence ID" value="NZ_JABAFG010000015.1"/>
</dbReference>
<keyword evidence="2" id="KW-1133">Transmembrane helix</keyword>
<keyword evidence="2" id="KW-0812">Transmembrane</keyword>
<proteinExistence type="predicted"/>
<dbReference type="AlphaFoldDB" id="A0A848C2Q0"/>
<keyword evidence="1" id="KW-0175">Coiled coil</keyword>
<evidence type="ECO:0000256" key="1">
    <source>
        <dbReference type="SAM" id="Coils"/>
    </source>
</evidence>
<gene>
    <name evidence="3" type="ORF">HF872_09360</name>
</gene>
<evidence type="ECO:0000256" key="2">
    <source>
        <dbReference type="SAM" id="Phobius"/>
    </source>
</evidence>
<feature type="transmembrane region" description="Helical" evidence="2">
    <location>
        <begin position="19"/>
        <end position="38"/>
    </location>
</feature>
<reference evidence="3 4" key="1">
    <citation type="submission" date="2020-04" db="EMBL/GenBank/DDBJ databases">
        <authorList>
            <person name="Hitch T.C.A."/>
            <person name="Wylensek D."/>
            <person name="Clavel T."/>
        </authorList>
    </citation>
    <scope>NUCLEOTIDE SEQUENCE [LARGE SCALE GENOMIC DNA]</scope>
    <source>
        <strain evidence="3 4">Oil-RF-744-FAT-WT-6-1</strain>
    </source>
</reference>
<dbReference type="Proteomes" id="UP000591071">
    <property type="component" value="Unassembled WGS sequence"/>
</dbReference>
<feature type="coiled-coil region" evidence="1">
    <location>
        <begin position="49"/>
        <end position="125"/>
    </location>
</feature>
<evidence type="ECO:0000313" key="3">
    <source>
        <dbReference type="EMBL" id="NME28823.1"/>
    </source>
</evidence>
<dbReference type="EMBL" id="JABAFG010000015">
    <property type="protein sequence ID" value="NME28823.1"/>
    <property type="molecule type" value="Genomic_DNA"/>
</dbReference>
<keyword evidence="2" id="KW-0472">Membrane</keyword>
<sequence>MYLPHVKEVEAIAKRNKTLIVICILLLIISATGAWLVCRHYDNQSIRENRDVNRTVQSIEGNNQRAREQLSNASSEIEQARQQLDDVTNTISNSQRTAAENKELIADSKRLIESSQQRIAEAERIFADIDQSNR</sequence>
<accession>A0A848C2Q0</accession>